<dbReference type="SMART" id="SM00797">
    <property type="entry name" value="AHS2"/>
    <property type="match status" value="1"/>
</dbReference>
<dbReference type="STRING" id="311410.LA5095_02310"/>
<dbReference type="SUPFAM" id="SSF50891">
    <property type="entry name" value="Cyclophilin-like"/>
    <property type="match status" value="1"/>
</dbReference>
<dbReference type="RefSeq" id="WP_055115024.1">
    <property type="nucleotide sequence ID" value="NZ_CANMGD010000005.1"/>
</dbReference>
<dbReference type="GO" id="GO:0016787">
    <property type="term" value="F:hydrolase activity"/>
    <property type="evidence" value="ECO:0007669"/>
    <property type="project" value="UniProtKB-KW"/>
</dbReference>
<gene>
    <name evidence="5" type="primary">kipA</name>
    <name evidence="5" type="ORF">LA5096_01167</name>
</gene>
<sequence length="324" mass="34499">MPVNVKSAGLATTVQDLGRPGYYHLGIPIGGAMDRLALRAANMLVGNDEGAACLEAVFMGPELEFTEDTLIAITGAELPPKIDGEVRDTWTTLKVKKGQVLSFDYLRAGARAYIAVAGGIDTPANLGSRSTYAIGALGGVNGRAIQPGDVLPVGNASVTVSEGTTIPANLRRGPDKPAELRVLPGLYAHRVSERSLDRFFQDTWKVASEADRMGYRFQGGAPIEFVDREPPFGAGSDPSNITDACYPYGSIQIPSGTEPIILHRDAVSGGGYFMVGTVISADMDLIGQLQPHTETRFVKVNMHTALSARRERAAAIENMRQALA</sequence>
<evidence type="ECO:0000259" key="4">
    <source>
        <dbReference type="SMART" id="SM00797"/>
    </source>
</evidence>
<dbReference type="EMBL" id="CXWC01000002">
    <property type="protein sequence ID" value="CTQ66623.1"/>
    <property type="molecule type" value="Genomic_DNA"/>
</dbReference>
<dbReference type="PANTHER" id="PTHR43309">
    <property type="entry name" value="5-OXOPROLINASE SUBUNIT C"/>
    <property type="match status" value="1"/>
</dbReference>
<organism evidence="5 6">
    <name type="scientific">Roseibium album</name>
    <dbReference type="NCBI Taxonomy" id="311410"/>
    <lineage>
        <taxon>Bacteria</taxon>
        <taxon>Pseudomonadati</taxon>
        <taxon>Pseudomonadota</taxon>
        <taxon>Alphaproteobacteria</taxon>
        <taxon>Hyphomicrobiales</taxon>
        <taxon>Stappiaceae</taxon>
        <taxon>Roseibium</taxon>
    </lineage>
</organism>
<keyword evidence="6" id="KW-1185">Reference proteome</keyword>
<dbReference type="OrthoDB" id="9768696at2"/>
<evidence type="ECO:0000256" key="1">
    <source>
        <dbReference type="ARBA" id="ARBA00022741"/>
    </source>
</evidence>
<proteinExistence type="predicted"/>
<dbReference type="Gene3D" id="2.40.100.10">
    <property type="entry name" value="Cyclophilin-like"/>
    <property type="match status" value="1"/>
</dbReference>
<keyword evidence="3" id="KW-0067">ATP-binding</keyword>
<evidence type="ECO:0000256" key="3">
    <source>
        <dbReference type="ARBA" id="ARBA00022840"/>
    </source>
</evidence>
<keyword evidence="1" id="KW-0547">Nucleotide-binding</keyword>
<evidence type="ECO:0000256" key="2">
    <source>
        <dbReference type="ARBA" id="ARBA00022801"/>
    </source>
</evidence>
<name>A0A0M6ZYM2_9HYPH</name>
<dbReference type="GO" id="GO:0005524">
    <property type="term" value="F:ATP binding"/>
    <property type="evidence" value="ECO:0007669"/>
    <property type="project" value="UniProtKB-KW"/>
</dbReference>
<feature type="domain" description="Carboxyltransferase" evidence="4">
    <location>
        <begin position="24"/>
        <end position="315"/>
    </location>
</feature>
<dbReference type="AlphaFoldDB" id="A0A0M6ZYM2"/>
<dbReference type="InterPro" id="IPR003778">
    <property type="entry name" value="CT_A_B"/>
</dbReference>
<evidence type="ECO:0000313" key="5">
    <source>
        <dbReference type="EMBL" id="CTQ66623.1"/>
    </source>
</evidence>
<dbReference type="GeneID" id="97668596"/>
<dbReference type="Proteomes" id="UP000049983">
    <property type="component" value="Unassembled WGS sequence"/>
</dbReference>
<evidence type="ECO:0000313" key="6">
    <source>
        <dbReference type="Proteomes" id="UP000049983"/>
    </source>
</evidence>
<dbReference type="NCBIfam" id="TIGR00724">
    <property type="entry name" value="urea_amlyse_rel"/>
    <property type="match status" value="1"/>
</dbReference>
<keyword evidence="2" id="KW-0378">Hydrolase</keyword>
<dbReference type="Pfam" id="PF02626">
    <property type="entry name" value="CT_A_B"/>
    <property type="match status" value="1"/>
</dbReference>
<dbReference type="InterPro" id="IPR052708">
    <property type="entry name" value="PxpC"/>
</dbReference>
<accession>A0A0M6ZYM2</accession>
<dbReference type="PANTHER" id="PTHR43309:SF3">
    <property type="entry name" value="5-OXOPROLINASE SUBUNIT C"/>
    <property type="match status" value="1"/>
</dbReference>
<dbReference type="InterPro" id="IPR029000">
    <property type="entry name" value="Cyclophilin-like_dom_sf"/>
</dbReference>
<protein>
    <submittedName>
        <fullName evidence="5">KipI antagonist</fullName>
    </submittedName>
</protein>
<reference evidence="6" key="1">
    <citation type="submission" date="2015-07" db="EMBL/GenBank/DDBJ databases">
        <authorList>
            <person name="Rodrigo-Torres Lidia"/>
            <person name="Arahal R.David."/>
        </authorList>
    </citation>
    <scope>NUCLEOTIDE SEQUENCE [LARGE SCALE GENOMIC DNA]</scope>
    <source>
        <strain evidence="6">CECT 5096</strain>
    </source>
</reference>